<feature type="domain" description="Tr-type G" evidence="7">
    <location>
        <begin position="87"/>
        <end position="315"/>
    </location>
</feature>
<comment type="similarity">
    <text evidence="2">Belongs to the TRAFAC class translation factor GTPase superfamily. Classic translation factor GTPase family. EF-Tu/EF-1A subfamily.</text>
</comment>
<dbReference type="InterPro" id="IPR004161">
    <property type="entry name" value="EFTu-like_2"/>
</dbReference>
<dbReference type="InterPro" id="IPR009001">
    <property type="entry name" value="Transl_elong_EF1A/Init_IF2_C"/>
</dbReference>
<dbReference type="InterPro" id="IPR027417">
    <property type="entry name" value="P-loop_NTPase"/>
</dbReference>
<protein>
    <recommendedName>
        <fullName evidence="3">Elongation factor Tu, chloroplastic</fullName>
    </recommendedName>
</protein>
<name>A0A7S3K4J1_9STRA</name>
<dbReference type="SUPFAM" id="SSF50465">
    <property type="entry name" value="EF-Tu/eEF-1alpha/eIF2-gamma C-terminal domain"/>
    <property type="match status" value="1"/>
</dbReference>
<evidence type="ECO:0000259" key="7">
    <source>
        <dbReference type="PROSITE" id="PS51722"/>
    </source>
</evidence>
<dbReference type="GO" id="GO:0003746">
    <property type="term" value="F:translation elongation factor activity"/>
    <property type="evidence" value="ECO:0007669"/>
    <property type="project" value="TreeGrafter"/>
</dbReference>
<dbReference type="InterPro" id="IPR000795">
    <property type="entry name" value="T_Tr_GTP-bd_dom"/>
</dbReference>
<dbReference type="PROSITE" id="PS51722">
    <property type="entry name" value="G_TR_2"/>
    <property type="match status" value="1"/>
</dbReference>
<sequence>MEEENIAPSIGRPRADSGASDLSSLFGGGDGEEGGHRRNRRNNRRRRGEKGELKENDTPNRETGEERLRVGPPCAAQEAWDGEAWDETDIRVAMIGNVDSGKSSLIGVLTNGSLDDGRGLARSLVLKHKHEQSNGRTSAVTVELMGFKEEHQIVPTARHHSQRWAEVVAGSDKSVTLIDLCGHERYLKTTVFGLTAMYPDYALLVVGANMGVQRMTKEHVAIACALSIPIAVVITKIDMCPQPVLKQTRQTLARCLRQHQRMPLPVKDDAQVIVAAESIQNGRIAPVFSVSNVSGLGVPLLRNFLSKIRRAERPLTRSHTALEAPGVLPIRPASDDNICADHDQANAAQDIAALTPDYSSLPKTHLAIDGVYEVRGVGLIVGGTVTRGCISVNDTILLGPNRVGEFIPVLVRSIECKRQPIKEARPGMAATLAIRSLNRRNPLRRGYMRKGMVLIGEKDSPKATRAFEASVCILHHSTTVAEGYEPVVHAQTVRQTCALLSIHSGDHVLRTGAKALVVFRFKYHFEYLLPGTTFLFREGRAKGIGKVIKIRHDIN</sequence>
<evidence type="ECO:0000256" key="1">
    <source>
        <dbReference type="ARBA" id="ARBA00004229"/>
    </source>
</evidence>
<dbReference type="InterPro" id="IPR009000">
    <property type="entry name" value="Transl_B-barrel_sf"/>
</dbReference>
<evidence type="ECO:0000313" key="8">
    <source>
        <dbReference type="EMBL" id="CAE0373192.1"/>
    </source>
</evidence>
<dbReference type="CDD" id="cd03708">
    <property type="entry name" value="GTPBP_III"/>
    <property type="match status" value="1"/>
</dbReference>
<accession>A0A7S3K4J1</accession>
<evidence type="ECO:0000256" key="5">
    <source>
        <dbReference type="ARBA" id="ARBA00023134"/>
    </source>
</evidence>
<gene>
    <name evidence="8" type="ORF">ALAG00032_LOCUS13993</name>
</gene>
<dbReference type="EMBL" id="HBIJ01021587">
    <property type="protein sequence ID" value="CAE0373192.1"/>
    <property type="molecule type" value="Transcribed_RNA"/>
</dbReference>
<feature type="compositionally biased region" description="Basic residues" evidence="6">
    <location>
        <begin position="37"/>
        <end position="48"/>
    </location>
</feature>
<evidence type="ECO:0000256" key="4">
    <source>
        <dbReference type="ARBA" id="ARBA00022741"/>
    </source>
</evidence>
<dbReference type="CDD" id="cd03694">
    <property type="entry name" value="GTPBP_II"/>
    <property type="match status" value="1"/>
</dbReference>
<dbReference type="PANTHER" id="PTHR43721:SF9">
    <property type="entry name" value="GTP-BINDING PROTEIN 1"/>
    <property type="match status" value="1"/>
</dbReference>
<dbReference type="SUPFAM" id="SSF52540">
    <property type="entry name" value="P-loop containing nucleoside triphosphate hydrolases"/>
    <property type="match status" value="1"/>
</dbReference>
<comment type="subcellular location">
    <subcellularLocation>
        <location evidence="1">Plastid</location>
        <location evidence="1">Chloroplast</location>
    </subcellularLocation>
</comment>
<dbReference type="GO" id="GO:0005525">
    <property type="term" value="F:GTP binding"/>
    <property type="evidence" value="ECO:0007669"/>
    <property type="project" value="UniProtKB-KW"/>
</dbReference>
<dbReference type="GO" id="GO:0003924">
    <property type="term" value="F:GTPase activity"/>
    <property type="evidence" value="ECO:0007669"/>
    <property type="project" value="InterPro"/>
</dbReference>
<dbReference type="Gene3D" id="2.40.30.10">
    <property type="entry name" value="Translation factors"/>
    <property type="match status" value="2"/>
</dbReference>
<feature type="region of interest" description="Disordered" evidence="6">
    <location>
        <begin position="1"/>
        <end position="69"/>
    </location>
</feature>
<dbReference type="Pfam" id="PF03144">
    <property type="entry name" value="GTP_EFTU_D2"/>
    <property type="match status" value="1"/>
</dbReference>
<dbReference type="FunFam" id="3.40.50.300:FF:000091">
    <property type="entry name" value="Probable GTP-binding protein 1"/>
    <property type="match status" value="1"/>
</dbReference>
<dbReference type="InterPro" id="IPR050055">
    <property type="entry name" value="EF-Tu_GTPase"/>
</dbReference>
<reference evidence="8" key="1">
    <citation type="submission" date="2021-01" db="EMBL/GenBank/DDBJ databases">
        <authorList>
            <person name="Corre E."/>
            <person name="Pelletier E."/>
            <person name="Niang G."/>
            <person name="Scheremetjew M."/>
            <person name="Finn R."/>
            <person name="Kale V."/>
            <person name="Holt S."/>
            <person name="Cochrane G."/>
            <person name="Meng A."/>
            <person name="Brown T."/>
            <person name="Cohen L."/>
        </authorList>
    </citation>
    <scope>NUCLEOTIDE SEQUENCE</scope>
    <source>
        <strain evidence="8">CCMP1510</strain>
    </source>
</reference>
<keyword evidence="5" id="KW-0342">GTP-binding</keyword>
<evidence type="ECO:0000256" key="6">
    <source>
        <dbReference type="SAM" id="MobiDB-lite"/>
    </source>
</evidence>
<dbReference type="Gene3D" id="3.40.50.300">
    <property type="entry name" value="P-loop containing nucleotide triphosphate hydrolases"/>
    <property type="match status" value="1"/>
</dbReference>
<keyword evidence="4" id="KW-0547">Nucleotide-binding</keyword>
<dbReference type="PANTHER" id="PTHR43721">
    <property type="entry name" value="ELONGATION FACTOR TU-RELATED"/>
    <property type="match status" value="1"/>
</dbReference>
<evidence type="ECO:0000256" key="2">
    <source>
        <dbReference type="ARBA" id="ARBA00007249"/>
    </source>
</evidence>
<feature type="compositionally biased region" description="Basic and acidic residues" evidence="6">
    <location>
        <begin position="49"/>
        <end position="69"/>
    </location>
</feature>
<dbReference type="GO" id="GO:0009507">
    <property type="term" value="C:chloroplast"/>
    <property type="evidence" value="ECO:0007669"/>
    <property type="project" value="UniProtKB-SubCell"/>
</dbReference>
<dbReference type="SUPFAM" id="SSF50447">
    <property type="entry name" value="Translation proteins"/>
    <property type="match status" value="1"/>
</dbReference>
<dbReference type="AlphaFoldDB" id="A0A7S3K4J1"/>
<evidence type="ECO:0000256" key="3">
    <source>
        <dbReference type="ARBA" id="ARBA00021392"/>
    </source>
</evidence>
<dbReference type="Pfam" id="PF00009">
    <property type="entry name" value="GTP_EFTU"/>
    <property type="match status" value="1"/>
</dbReference>
<proteinExistence type="inferred from homology"/>
<organism evidence="8">
    <name type="scientific">Aureoumbra lagunensis</name>
    <dbReference type="NCBI Taxonomy" id="44058"/>
    <lineage>
        <taxon>Eukaryota</taxon>
        <taxon>Sar</taxon>
        <taxon>Stramenopiles</taxon>
        <taxon>Ochrophyta</taxon>
        <taxon>Pelagophyceae</taxon>
        <taxon>Pelagomonadales</taxon>
        <taxon>Aureoumbra</taxon>
    </lineage>
</organism>